<feature type="signal peptide" evidence="1">
    <location>
        <begin position="1"/>
        <end position="17"/>
    </location>
</feature>
<evidence type="ECO:0000313" key="3">
    <source>
        <dbReference type="Proteomes" id="UP001338125"/>
    </source>
</evidence>
<sequence length="112" mass="12094">MRSFAVLAASFIGLVAASHVGEPVGIAYTYEDDTYSNIFPVPADGTPYPHPTKDAVTSIFVENYWDGSQYLPATCKFIDESGEVVQAISVNDPTEVPTSRPLYIESISCLIG</sequence>
<accession>A0ABR0SBF9</accession>
<name>A0ABR0SBF9_9HYPO</name>
<dbReference type="EMBL" id="JAVFKD010000015">
    <property type="protein sequence ID" value="KAK5988986.1"/>
    <property type="molecule type" value="Genomic_DNA"/>
</dbReference>
<evidence type="ECO:0000256" key="1">
    <source>
        <dbReference type="SAM" id="SignalP"/>
    </source>
</evidence>
<feature type="chain" id="PRO_5046261898" evidence="1">
    <location>
        <begin position="18"/>
        <end position="112"/>
    </location>
</feature>
<protein>
    <submittedName>
        <fullName evidence="2">Uncharacterized protein</fullName>
    </submittedName>
</protein>
<evidence type="ECO:0000313" key="2">
    <source>
        <dbReference type="EMBL" id="KAK5988986.1"/>
    </source>
</evidence>
<keyword evidence="1" id="KW-0732">Signal</keyword>
<proteinExistence type="predicted"/>
<organism evidence="2 3">
    <name type="scientific">Cladobotryum mycophilum</name>
    <dbReference type="NCBI Taxonomy" id="491253"/>
    <lineage>
        <taxon>Eukaryota</taxon>
        <taxon>Fungi</taxon>
        <taxon>Dikarya</taxon>
        <taxon>Ascomycota</taxon>
        <taxon>Pezizomycotina</taxon>
        <taxon>Sordariomycetes</taxon>
        <taxon>Hypocreomycetidae</taxon>
        <taxon>Hypocreales</taxon>
        <taxon>Hypocreaceae</taxon>
        <taxon>Cladobotryum</taxon>
    </lineage>
</organism>
<reference evidence="2 3" key="1">
    <citation type="submission" date="2024-01" db="EMBL/GenBank/DDBJ databases">
        <title>Complete genome of Cladobotryum mycophilum ATHUM6906.</title>
        <authorList>
            <person name="Christinaki A.C."/>
            <person name="Myridakis A.I."/>
            <person name="Kouvelis V.N."/>
        </authorList>
    </citation>
    <scope>NUCLEOTIDE SEQUENCE [LARGE SCALE GENOMIC DNA]</scope>
    <source>
        <strain evidence="2 3">ATHUM6906</strain>
    </source>
</reference>
<gene>
    <name evidence="2" type="ORF">PT974_10484</name>
</gene>
<keyword evidence="3" id="KW-1185">Reference proteome</keyword>
<comment type="caution">
    <text evidence="2">The sequence shown here is derived from an EMBL/GenBank/DDBJ whole genome shotgun (WGS) entry which is preliminary data.</text>
</comment>
<dbReference type="Proteomes" id="UP001338125">
    <property type="component" value="Unassembled WGS sequence"/>
</dbReference>